<dbReference type="PANTHER" id="PTHR42883">
    <property type="entry name" value="GLUCOSE-1-PHOSPHATE THYMIDYLTRANSFERASE"/>
    <property type="match status" value="1"/>
</dbReference>
<comment type="caution">
    <text evidence="2">The sequence shown here is derived from an EMBL/GenBank/DDBJ whole genome shotgun (WGS) entry which is preliminary data.</text>
</comment>
<dbReference type="EMBL" id="MFZG01000030">
    <property type="protein sequence ID" value="OGK15850.1"/>
    <property type="molecule type" value="Genomic_DNA"/>
</dbReference>
<dbReference type="PANTHER" id="PTHR42883:SF2">
    <property type="entry name" value="THYMIDYLYLTRANSFERASE"/>
    <property type="match status" value="1"/>
</dbReference>
<dbReference type="Pfam" id="PF00483">
    <property type="entry name" value="NTP_transferase"/>
    <property type="match status" value="1"/>
</dbReference>
<evidence type="ECO:0000313" key="2">
    <source>
        <dbReference type="EMBL" id="OGK15850.1"/>
    </source>
</evidence>
<dbReference type="Gene3D" id="3.90.550.10">
    <property type="entry name" value="Spore Coat Polysaccharide Biosynthesis Protein SpsA, Chain A"/>
    <property type="match status" value="1"/>
</dbReference>
<reference evidence="2 3" key="1">
    <citation type="journal article" date="2016" name="Nat. Commun.">
        <title>Thousands of microbial genomes shed light on interconnected biogeochemical processes in an aquifer system.</title>
        <authorList>
            <person name="Anantharaman K."/>
            <person name="Brown C.T."/>
            <person name="Hug L.A."/>
            <person name="Sharon I."/>
            <person name="Castelle C.J."/>
            <person name="Probst A.J."/>
            <person name="Thomas B.C."/>
            <person name="Singh A."/>
            <person name="Wilkins M.J."/>
            <person name="Karaoz U."/>
            <person name="Brodie E.L."/>
            <person name="Williams K.H."/>
            <person name="Hubbard S.S."/>
            <person name="Banfield J.F."/>
        </authorList>
    </citation>
    <scope>NUCLEOTIDE SEQUENCE [LARGE SCALE GENOMIC DNA]</scope>
</reference>
<gene>
    <name evidence="2" type="ORF">A2774_05950</name>
</gene>
<dbReference type="AlphaFoldDB" id="A0A1F7GAB3"/>
<dbReference type="InterPro" id="IPR029044">
    <property type="entry name" value="Nucleotide-diphossugar_trans"/>
</dbReference>
<dbReference type="InterPro" id="IPR005835">
    <property type="entry name" value="NTP_transferase_dom"/>
</dbReference>
<dbReference type="Proteomes" id="UP000177208">
    <property type="component" value="Unassembled WGS sequence"/>
</dbReference>
<dbReference type="SUPFAM" id="SSF53448">
    <property type="entry name" value="Nucleotide-diphospho-sugar transferases"/>
    <property type="match status" value="1"/>
</dbReference>
<protein>
    <recommendedName>
        <fullName evidence="1">Nucleotidyl transferase domain-containing protein</fullName>
    </recommendedName>
</protein>
<accession>A0A1F7GAB3</accession>
<proteinExistence type="predicted"/>
<sequence>MTKHPPVRSLILAAGFATRMKGIDTPKGLINIDGGSRMDRMLADFNAIPLVGKTAVIANSKSFPYYKNWLKFPNASRGQNKIKLLNNGVSNKDDKKGAIGDLIHALDILGWWNQDLLVMPCDTLYRGTLATFIDFYQMTLSRPGLATIVYEHPKELIAGRLGCVEIEGNKITRFTEKPEAPFSSLAIAPFYFYPQQVLNLLKQYVNEGGDKDAPSSIISWLLDRKLPVYAYKTKPSFDLGYPADINTARLYLQLETRLIS</sequence>
<feature type="domain" description="Nucleotidyl transferase" evidence="1">
    <location>
        <begin position="9"/>
        <end position="248"/>
    </location>
</feature>
<organism evidence="2 3">
    <name type="scientific">Candidatus Roizmanbacteria bacterium RIFCSPHIGHO2_01_FULL_39_12c</name>
    <dbReference type="NCBI Taxonomy" id="1802031"/>
    <lineage>
        <taxon>Bacteria</taxon>
        <taxon>Candidatus Roizmaniibacteriota</taxon>
    </lineage>
</organism>
<name>A0A1F7GAB3_9BACT</name>
<evidence type="ECO:0000313" key="3">
    <source>
        <dbReference type="Proteomes" id="UP000177208"/>
    </source>
</evidence>
<evidence type="ECO:0000259" key="1">
    <source>
        <dbReference type="Pfam" id="PF00483"/>
    </source>
</evidence>